<accession>A0A0G1UHN8</accession>
<dbReference type="AlphaFoldDB" id="A0A0G1UHN8"/>
<dbReference type="Proteomes" id="UP000034307">
    <property type="component" value="Unassembled WGS sequence"/>
</dbReference>
<name>A0A0G1UHN8_9BACT</name>
<comment type="caution">
    <text evidence="1">The sequence shown here is derived from an EMBL/GenBank/DDBJ whole genome shotgun (WGS) entry which is preliminary data.</text>
</comment>
<evidence type="ECO:0000313" key="1">
    <source>
        <dbReference type="EMBL" id="KKU57230.1"/>
    </source>
</evidence>
<dbReference type="EMBL" id="LCNO01000022">
    <property type="protein sequence ID" value="KKU57230.1"/>
    <property type="molecule type" value="Genomic_DNA"/>
</dbReference>
<evidence type="ECO:0000313" key="2">
    <source>
        <dbReference type="Proteomes" id="UP000034307"/>
    </source>
</evidence>
<reference evidence="1 2" key="1">
    <citation type="journal article" date="2015" name="Nature">
        <title>rRNA introns, odd ribosomes, and small enigmatic genomes across a large radiation of phyla.</title>
        <authorList>
            <person name="Brown C.T."/>
            <person name="Hug L.A."/>
            <person name="Thomas B.C."/>
            <person name="Sharon I."/>
            <person name="Castelle C.J."/>
            <person name="Singh A."/>
            <person name="Wilkins M.J."/>
            <person name="Williams K.H."/>
            <person name="Banfield J.F."/>
        </authorList>
    </citation>
    <scope>NUCLEOTIDE SEQUENCE [LARGE SCALE GENOMIC DNA]</scope>
</reference>
<gene>
    <name evidence="1" type="ORF">UX80_C0022G0010</name>
</gene>
<organism evidence="1 2">
    <name type="scientific">Candidatus Amesbacteria bacterium GW2011_GWA2_47_11b</name>
    <dbReference type="NCBI Taxonomy" id="1618358"/>
    <lineage>
        <taxon>Bacteria</taxon>
        <taxon>Candidatus Amesiibacteriota</taxon>
    </lineage>
</organism>
<sequence length="41" mass="4865">MALKFIQNYFWEAFEMDVAGWGRVTLGYFNAFKEIEILSVE</sequence>
<protein>
    <submittedName>
        <fullName evidence="1">Uncharacterized protein</fullName>
    </submittedName>
</protein>
<dbReference type="STRING" id="1618358.UX80_C0022G0010"/>
<proteinExistence type="predicted"/>